<keyword evidence="8" id="KW-1185">Reference proteome</keyword>
<feature type="domain" description="RNA polymerase sigma-70 region 2" evidence="5">
    <location>
        <begin position="23"/>
        <end position="88"/>
    </location>
</feature>
<dbReference type="InterPro" id="IPR013249">
    <property type="entry name" value="RNA_pol_sigma70_r4_t2"/>
</dbReference>
<evidence type="ECO:0000256" key="2">
    <source>
        <dbReference type="ARBA" id="ARBA00023015"/>
    </source>
</evidence>
<accession>D6XTE7</accession>
<dbReference type="GO" id="GO:0003677">
    <property type="term" value="F:DNA binding"/>
    <property type="evidence" value="ECO:0007669"/>
    <property type="project" value="InterPro"/>
</dbReference>
<dbReference type="STRING" id="439292.Bsel_1572"/>
<dbReference type="PANTHER" id="PTHR43133:SF51">
    <property type="entry name" value="RNA POLYMERASE SIGMA FACTOR"/>
    <property type="match status" value="1"/>
</dbReference>
<comment type="similarity">
    <text evidence="1">Belongs to the sigma-70 factor family. ECF subfamily.</text>
</comment>
<evidence type="ECO:0000259" key="5">
    <source>
        <dbReference type="Pfam" id="PF04542"/>
    </source>
</evidence>
<evidence type="ECO:0000256" key="1">
    <source>
        <dbReference type="ARBA" id="ARBA00010641"/>
    </source>
</evidence>
<keyword evidence="4" id="KW-0804">Transcription</keyword>
<dbReference type="GO" id="GO:0006352">
    <property type="term" value="P:DNA-templated transcription initiation"/>
    <property type="evidence" value="ECO:0007669"/>
    <property type="project" value="InterPro"/>
</dbReference>
<evidence type="ECO:0000256" key="4">
    <source>
        <dbReference type="ARBA" id="ARBA00023163"/>
    </source>
</evidence>
<name>D6XTE7_BACIE</name>
<dbReference type="SUPFAM" id="SSF88659">
    <property type="entry name" value="Sigma3 and sigma4 domains of RNA polymerase sigma factors"/>
    <property type="match status" value="1"/>
</dbReference>
<reference evidence="7" key="1">
    <citation type="submission" date="2009-10" db="EMBL/GenBank/DDBJ databases">
        <title>Complete sequence of Bacillus selenitireducens MLS10.</title>
        <authorList>
            <consortium name="US DOE Joint Genome Institute"/>
            <person name="Lucas S."/>
            <person name="Copeland A."/>
            <person name="Lapidus A."/>
            <person name="Glavina del Rio T."/>
            <person name="Dalin E."/>
            <person name="Tice H."/>
            <person name="Bruce D."/>
            <person name="Goodwin L."/>
            <person name="Pitluck S."/>
            <person name="Sims D."/>
            <person name="Brettin T."/>
            <person name="Detter J.C."/>
            <person name="Han C."/>
            <person name="Larimer F."/>
            <person name="Land M."/>
            <person name="Hauser L."/>
            <person name="Kyrpides N."/>
            <person name="Ovchinnikova G."/>
            <person name="Stolz J."/>
        </authorList>
    </citation>
    <scope>NUCLEOTIDE SEQUENCE [LARGE SCALE GENOMIC DNA]</scope>
    <source>
        <strain evidence="7">MLS10</strain>
    </source>
</reference>
<dbReference type="PANTHER" id="PTHR43133">
    <property type="entry name" value="RNA POLYMERASE ECF-TYPE SIGMA FACTO"/>
    <property type="match status" value="1"/>
</dbReference>
<organism evidence="7 8">
    <name type="scientific">Bacillus selenitireducens (strain ATCC 700615 / DSM 15326 / MLS10)</name>
    <dbReference type="NCBI Taxonomy" id="439292"/>
    <lineage>
        <taxon>Bacteria</taxon>
        <taxon>Bacillati</taxon>
        <taxon>Bacillota</taxon>
        <taxon>Bacilli</taxon>
        <taxon>Bacillales</taxon>
        <taxon>Bacillaceae</taxon>
        <taxon>Salisediminibacterium</taxon>
    </lineage>
</organism>
<dbReference type="InterPro" id="IPR007627">
    <property type="entry name" value="RNA_pol_sigma70_r2"/>
</dbReference>
<dbReference type="GO" id="GO:0016987">
    <property type="term" value="F:sigma factor activity"/>
    <property type="evidence" value="ECO:0007669"/>
    <property type="project" value="UniProtKB-KW"/>
</dbReference>
<dbReference type="Gene3D" id="1.10.1740.10">
    <property type="match status" value="1"/>
</dbReference>
<dbReference type="InterPro" id="IPR013325">
    <property type="entry name" value="RNA_pol_sigma_r2"/>
</dbReference>
<keyword evidence="2" id="KW-0805">Transcription regulation</keyword>
<dbReference type="Pfam" id="PF04542">
    <property type="entry name" value="Sigma70_r2"/>
    <property type="match status" value="1"/>
</dbReference>
<proteinExistence type="inferred from homology"/>
<keyword evidence="3" id="KW-0731">Sigma factor</keyword>
<dbReference type="NCBIfam" id="TIGR02937">
    <property type="entry name" value="sigma70-ECF"/>
    <property type="match status" value="1"/>
</dbReference>
<dbReference type="AlphaFoldDB" id="D6XTE7"/>
<dbReference type="InterPro" id="IPR014284">
    <property type="entry name" value="RNA_pol_sigma-70_dom"/>
</dbReference>
<dbReference type="Pfam" id="PF08281">
    <property type="entry name" value="Sigma70_r4_2"/>
    <property type="match status" value="1"/>
</dbReference>
<dbReference type="KEGG" id="bse:Bsel_1572"/>
<dbReference type="InterPro" id="IPR013324">
    <property type="entry name" value="RNA_pol_sigma_r3/r4-like"/>
</dbReference>
<dbReference type="CDD" id="cd06171">
    <property type="entry name" value="Sigma70_r4"/>
    <property type="match status" value="1"/>
</dbReference>
<dbReference type="InterPro" id="IPR039425">
    <property type="entry name" value="RNA_pol_sigma-70-like"/>
</dbReference>
<evidence type="ECO:0000259" key="6">
    <source>
        <dbReference type="Pfam" id="PF08281"/>
    </source>
</evidence>
<feature type="domain" description="RNA polymerase sigma factor 70 region 4 type 2" evidence="6">
    <location>
        <begin position="121"/>
        <end position="173"/>
    </location>
</feature>
<evidence type="ECO:0000256" key="3">
    <source>
        <dbReference type="ARBA" id="ARBA00023082"/>
    </source>
</evidence>
<dbReference type="Proteomes" id="UP000000271">
    <property type="component" value="Chromosome"/>
</dbReference>
<dbReference type="Gene3D" id="1.10.10.10">
    <property type="entry name" value="Winged helix-like DNA-binding domain superfamily/Winged helix DNA-binding domain"/>
    <property type="match status" value="1"/>
</dbReference>
<evidence type="ECO:0000313" key="8">
    <source>
        <dbReference type="Proteomes" id="UP000000271"/>
    </source>
</evidence>
<evidence type="ECO:0000313" key="7">
    <source>
        <dbReference type="EMBL" id="ADH99083.1"/>
    </source>
</evidence>
<protein>
    <submittedName>
        <fullName evidence="7">RNA polymerase, sigma-24 subunit, ECF subfamily</fullName>
    </submittedName>
</protein>
<dbReference type="HOGENOM" id="CLU_047691_3_0_9"/>
<sequence>MQEDELIESALSGNEFALRRLHDAYITGVFNYVIAQTQNRQDAEELIQDIFYKVARNLDTFQRDSGFKTWVFAIARNTVLDYHRTATKRKRHVLMDSEELVRMMPVTDSAEEEMIKADEMQEVMAMIASLPEAYSTVLHLRIIEDFSVKETAAIMKKSPLAVKALLYRARKALASNYEREVMNE</sequence>
<gene>
    <name evidence="7" type="ordered locus">Bsel_1572</name>
</gene>
<dbReference type="eggNOG" id="COG1595">
    <property type="taxonomic scope" value="Bacteria"/>
</dbReference>
<dbReference type="RefSeq" id="WP_013172507.1">
    <property type="nucleotide sequence ID" value="NC_014219.1"/>
</dbReference>
<dbReference type="EMBL" id="CP001791">
    <property type="protein sequence ID" value="ADH99083.1"/>
    <property type="molecule type" value="Genomic_DNA"/>
</dbReference>
<dbReference type="InterPro" id="IPR036388">
    <property type="entry name" value="WH-like_DNA-bd_sf"/>
</dbReference>
<dbReference type="SUPFAM" id="SSF88946">
    <property type="entry name" value="Sigma2 domain of RNA polymerase sigma factors"/>
    <property type="match status" value="1"/>
</dbReference>